<dbReference type="OrthoDB" id="5291143at2"/>
<dbReference type="AlphaFoldDB" id="A0A4R3V563"/>
<organism evidence="4 5">
    <name type="scientific">Paracandidimonas soli</name>
    <dbReference type="NCBI Taxonomy" id="1917182"/>
    <lineage>
        <taxon>Bacteria</taxon>
        <taxon>Pseudomonadati</taxon>
        <taxon>Pseudomonadota</taxon>
        <taxon>Betaproteobacteria</taxon>
        <taxon>Burkholderiales</taxon>
        <taxon>Alcaligenaceae</taxon>
        <taxon>Paracandidimonas</taxon>
    </lineage>
</organism>
<sequence length="260" mass="27904">MSGANDVLLQERAGPVLWLTLNRPERLNALTPEMMGMLAQALEQAQADEQVSVIVLTGAGERAFAAGNDVERLAGMDVAQAHQDMRMGQKVVQALHESMKPTVAMVNGYALGGGFELALACDFIVASEQAVFGFPEITLATMPGWGGTQLAVMKMGLARAKDMVLSGEHRSARQCMDYGFIHSLAAHAELRSATDSFVQRISAHPALALGLAKTALNRAAELPLHSGMEFEAALYASNFGMPHARSGLQDFLLRRAAKRK</sequence>
<dbReference type="InterPro" id="IPR014748">
    <property type="entry name" value="Enoyl-CoA_hydra_C"/>
</dbReference>
<keyword evidence="5" id="KW-1185">Reference proteome</keyword>
<dbReference type="PROSITE" id="PS00166">
    <property type="entry name" value="ENOYL_COA_HYDRATASE"/>
    <property type="match status" value="1"/>
</dbReference>
<dbReference type="Pfam" id="PF00378">
    <property type="entry name" value="ECH_1"/>
    <property type="match status" value="1"/>
</dbReference>
<dbReference type="Gene3D" id="3.90.226.10">
    <property type="entry name" value="2-enoyl-CoA Hydratase, Chain A, domain 1"/>
    <property type="match status" value="1"/>
</dbReference>
<dbReference type="PANTHER" id="PTHR11941">
    <property type="entry name" value="ENOYL-COA HYDRATASE-RELATED"/>
    <property type="match status" value="1"/>
</dbReference>
<dbReference type="InterPro" id="IPR029045">
    <property type="entry name" value="ClpP/crotonase-like_dom_sf"/>
</dbReference>
<evidence type="ECO:0000313" key="4">
    <source>
        <dbReference type="EMBL" id="TCU98437.1"/>
    </source>
</evidence>
<keyword evidence="2" id="KW-0456">Lyase</keyword>
<dbReference type="InterPro" id="IPR001753">
    <property type="entry name" value="Enoyl-CoA_hydra/iso"/>
</dbReference>
<accession>A0A4R3V563</accession>
<dbReference type="GO" id="GO:0006635">
    <property type="term" value="P:fatty acid beta-oxidation"/>
    <property type="evidence" value="ECO:0007669"/>
    <property type="project" value="TreeGrafter"/>
</dbReference>
<dbReference type="SUPFAM" id="SSF52096">
    <property type="entry name" value="ClpP/crotonase"/>
    <property type="match status" value="1"/>
</dbReference>
<comment type="similarity">
    <text evidence="1 3">Belongs to the enoyl-CoA hydratase/isomerase family.</text>
</comment>
<dbReference type="Proteomes" id="UP000294692">
    <property type="component" value="Unassembled WGS sequence"/>
</dbReference>
<dbReference type="GO" id="GO:0016829">
    <property type="term" value="F:lyase activity"/>
    <property type="evidence" value="ECO:0007669"/>
    <property type="project" value="UniProtKB-KW"/>
</dbReference>
<name>A0A4R3V563_9BURK</name>
<comment type="caution">
    <text evidence="4">The sequence shown here is derived from an EMBL/GenBank/DDBJ whole genome shotgun (WGS) entry which is preliminary data.</text>
</comment>
<dbReference type="FunFam" id="3.90.226.10:FF:000009">
    <property type="entry name" value="Carnitinyl-CoA dehydratase"/>
    <property type="match status" value="1"/>
</dbReference>
<dbReference type="EMBL" id="SMBX01000005">
    <property type="protein sequence ID" value="TCU98437.1"/>
    <property type="molecule type" value="Genomic_DNA"/>
</dbReference>
<dbReference type="InterPro" id="IPR018376">
    <property type="entry name" value="Enoyl-CoA_hyd/isom_CS"/>
</dbReference>
<dbReference type="PANTHER" id="PTHR11941:SF54">
    <property type="entry name" value="ENOYL-COA HYDRATASE, MITOCHONDRIAL"/>
    <property type="match status" value="1"/>
</dbReference>
<evidence type="ECO:0000256" key="1">
    <source>
        <dbReference type="ARBA" id="ARBA00005254"/>
    </source>
</evidence>
<evidence type="ECO:0000313" key="5">
    <source>
        <dbReference type="Proteomes" id="UP000294692"/>
    </source>
</evidence>
<gene>
    <name evidence="4" type="ORF">EV686_105134</name>
</gene>
<reference evidence="4 5" key="1">
    <citation type="submission" date="2019-03" db="EMBL/GenBank/DDBJ databases">
        <title>Genomic Encyclopedia of Type Strains, Phase IV (KMG-IV): sequencing the most valuable type-strain genomes for metagenomic binning, comparative biology and taxonomic classification.</title>
        <authorList>
            <person name="Goeker M."/>
        </authorList>
    </citation>
    <scope>NUCLEOTIDE SEQUENCE [LARGE SCALE GENOMIC DNA]</scope>
    <source>
        <strain evidence="4 5">DSM 100048</strain>
    </source>
</reference>
<dbReference type="Gene3D" id="1.10.12.10">
    <property type="entry name" value="Lyase 2-enoyl-coa Hydratase, Chain A, domain 2"/>
    <property type="match status" value="1"/>
</dbReference>
<dbReference type="RefSeq" id="WP_132477101.1">
    <property type="nucleotide sequence ID" value="NZ_JBHRVM010000001.1"/>
</dbReference>
<proteinExistence type="inferred from homology"/>
<evidence type="ECO:0000256" key="2">
    <source>
        <dbReference type="ARBA" id="ARBA00023239"/>
    </source>
</evidence>
<dbReference type="CDD" id="cd06558">
    <property type="entry name" value="crotonase-like"/>
    <property type="match status" value="1"/>
</dbReference>
<protein>
    <submittedName>
        <fullName evidence="4">Short chain enoyl-CoA hydratase</fullName>
    </submittedName>
</protein>
<evidence type="ECO:0000256" key="3">
    <source>
        <dbReference type="RuleBase" id="RU003707"/>
    </source>
</evidence>